<keyword evidence="4" id="KW-0460">Magnesium</keyword>
<organism evidence="12 13">
    <name type="scientific">Ambispora leptoticha</name>
    <dbReference type="NCBI Taxonomy" id="144679"/>
    <lineage>
        <taxon>Eukaryota</taxon>
        <taxon>Fungi</taxon>
        <taxon>Fungi incertae sedis</taxon>
        <taxon>Mucoromycota</taxon>
        <taxon>Glomeromycotina</taxon>
        <taxon>Glomeromycetes</taxon>
        <taxon>Archaeosporales</taxon>
        <taxon>Ambisporaceae</taxon>
        <taxon>Ambispora</taxon>
    </lineage>
</organism>
<keyword evidence="6" id="KW-0456">Lyase</keyword>
<evidence type="ECO:0000259" key="11">
    <source>
        <dbReference type="Pfam" id="PF02775"/>
    </source>
</evidence>
<evidence type="ECO:0000313" key="13">
    <source>
        <dbReference type="Proteomes" id="UP000789508"/>
    </source>
</evidence>
<dbReference type="AlphaFoldDB" id="A0A9N9CVJ5"/>
<sequence>VQTAVELIMNAKAPLIIIGKGASFSRGEKEILEFINKTGIPFLPTPMGKGIVPDSHSLGVAAARSQALADADLVLLFGARLNWILHFGLPPKFNKNVKLIQIDIYPEEHHNNRRADVSLLGHLPLIVSQLQSALPSSYKYPSSSPYLTGLRRKIKENITATEKKFKDDGLPMNYHRAFWEIKKRLPTKDVVFVSEGANTMDIARTIFDVEEPRCRIDAGTFATMGVGMGFAIAAQIHYPNKRVVAIVGDSAFGFSAMEIETAIRAKLPLLIIIINNNGIYQGLGTIEYTATPENQLPSTALLPDVRYELIAEACGGVGFLVKTPDELGQAIDAAFKKDLAGKCVVVNVLIRPGGNQKLEFGWLQTTKPKI</sequence>
<reference evidence="12" key="1">
    <citation type="submission" date="2021-06" db="EMBL/GenBank/DDBJ databases">
        <authorList>
            <person name="Kallberg Y."/>
            <person name="Tangrot J."/>
            <person name="Rosling A."/>
        </authorList>
    </citation>
    <scope>NUCLEOTIDE SEQUENCE</scope>
    <source>
        <strain evidence="12">FL130A</strain>
    </source>
</reference>
<name>A0A9N9CVJ5_9GLOM</name>
<dbReference type="GO" id="GO:0001561">
    <property type="term" value="P:fatty acid alpha-oxidation"/>
    <property type="evidence" value="ECO:0007669"/>
    <property type="project" value="TreeGrafter"/>
</dbReference>
<keyword evidence="3" id="KW-0479">Metal-binding</keyword>
<comment type="similarity">
    <text evidence="2">Belongs to the TPP enzyme family.</text>
</comment>
<dbReference type="InterPro" id="IPR045025">
    <property type="entry name" value="HACL1-like"/>
</dbReference>
<dbReference type="OrthoDB" id="10006023at2759"/>
<accession>A0A9N9CVJ5</accession>
<protein>
    <recommendedName>
        <fullName evidence="9">2-hydroxyacyl-CoA lyase</fullName>
        <ecNumber evidence="9">4.1.2.63</ecNumber>
    </recommendedName>
</protein>
<feature type="non-terminal residue" evidence="12">
    <location>
        <position position="1"/>
    </location>
</feature>
<dbReference type="GO" id="GO:0030976">
    <property type="term" value="F:thiamine pyrophosphate binding"/>
    <property type="evidence" value="ECO:0007669"/>
    <property type="project" value="InterPro"/>
</dbReference>
<feature type="domain" description="Thiamine pyrophosphate enzyme central" evidence="10">
    <location>
        <begin position="1"/>
        <end position="130"/>
    </location>
</feature>
<dbReference type="GO" id="GO:0106359">
    <property type="term" value="F:2-hydroxyacyl-CoA lyase activity"/>
    <property type="evidence" value="ECO:0007669"/>
    <property type="project" value="UniProtKB-EC"/>
</dbReference>
<dbReference type="Proteomes" id="UP000789508">
    <property type="component" value="Unassembled WGS sequence"/>
</dbReference>
<dbReference type="CDD" id="cd02004">
    <property type="entry name" value="TPP_BZL_OCoD_HPCL"/>
    <property type="match status" value="1"/>
</dbReference>
<dbReference type="SUPFAM" id="SSF52518">
    <property type="entry name" value="Thiamin diphosphate-binding fold (THDP-binding)"/>
    <property type="match status" value="1"/>
</dbReference>
<evidence type="ECO:0000256" key="1">
    <source>
        <dbReference type="ARBA" id="ARBA00001964"/>
    </source>
</evidence>
<keyword evidence="13" id="KW-1185">Reference proteome</keyword>
<dbReference type="Gene3D" id="3.40.50.970">
    <property type="match status" value="1"/>
</dbReference>
<dbReference type="EMBL" id="CAJVPS010005295">
    <property type="protein sequence ID" value="CAG8613550.1"/>
    <property type="molecule type" value="Genomic_DNA"/>
</dbReference>
<evidence type="ECO:0000256" key="4">
    <source>
        <dbReference type="ARBA" id="ARBA00022842"/>
    </source>
</evidence>
<evidence type="ECO:0000256" key="7">
    <source>
        <dbReference type="ARBA" id="ARBA00044451"/>
    </source>
</evidence>
<dbReference type="InterPro" id="IPR029035">
    <property type="entry name" value="DHS-like_NAD/FAD-binding_dom"/>
</dbReference>
<dbReference type="GO" id="GO:0005777">
    <property type="term" value="C:peroxisome"/>
    <property type="evidence" value="ECO:0007669"/>
    <property type="project" value="TreeGrafter"/>
</dbReference>
<evidence type="ECO:0000256" key="5">
    <source>
        <dbReference type="ARBA" id="ARBA00023052"/>
    </source>
</evidence>
<keyword evidence="5" id="KW-0786">Thiamine pyrophosphate</keyword>
<dbReference type="FunFam" id="3.40.50.1220:FF:000006">
    <property type="entry name" value="2-hydroxyacyl-CoA lyase 1"/>
    <property type="match status" value="1"/>
</dbReference>
<evidence type="ECO:0000259" key="10">
    <source>
        <dbReference type="Pfam" id="PF00205"/>
    </source>
</evidence>
<dbReference type="InterPro" id="IPR012000">
    <property type="entry name" value="Thiamin_PyroP_enz_cen_dom"/>
</dbReference>
<evidence type="ECO:0000256" key="2">
    <source>
        <dbReference type="ARBA" id="ARBA00007812"/>
    </source>
</evidence>
<evidence type="ECO:0000256" key="8">
    <source>
        <dbReference type="ARBA" id="ARBA00044454"/>
    </source>
</evidence>
<evidence type="ECO:0000313" key="12">
    <source>
        <dbReference type="EMBL" id="CAG8613550.1"/>
    </source>
</evidence>
<dbReference type="PANTHER" id="PTHR43710">
    <property type="entry name" value="2-HYDROXYACYL-COA LYASE"/>
    <property type="match status" value="1"/>
</dbReference>
<dbReference type="GO" id="GO:0000287">
    <property type="term" value="F:magnesium ion binding"/>
    <property type="evidence" value="ECO:0007669"/>
    <property type="project" value="InterPro"/>
</dbReference>
<gene>
    <name evidence="12" type="ORF">ALEPTO_LOCUS8665</name>
</gene>
<evidence type="ECO:0000256" key="9">
    <source>
        <dbReference type="ARBA" id="ARBA00044518"/>
    </source>
</evidence>
<dbReference type="Gene3D" id="3.40.50.1220">
    <property type="entry name" value="TPP-binding domain"/>
    <property type="match status" value="1"/>
</dbReference>
<dbReference type="InterPro" id="IPR029061">
    <property type="entry name" value="THDP-binding"/>
</dbReference>
<proteinExistence type="inferred from homology"/>
<dbReference type="Pfam" id="PF00205">
    <property type="entry name" value="TPP_enzyme_M"/>
    <property type="match status" value="1"/>
</dbReference>
<evidence type="ECO:0000256" key="6">
    <source>
        <dbReference type="ARBA" id="ARBA00023239"/>
    </source>
</evidence>
<dbReference type="SUPFAM" id="SSF52467">
    <property type="entry name" value="DHS-like NAD/FAD-binding domain"/>
    <property type="match status" value="1"/>
</dbReference>
<dbReference type="EC" id="4.1.2.63" evidence="9"/>
<dbReference type="PANTHER" id="PTHR43710:SF2">
    <property type="entry name" value="2-HYDROXYACYL-COA LYASE 1"/>
    <property type="match status" value="1"/>
</dbReference>
<comment type="cofactor">
    <cofactor evidence="1">
        <name>thiamine diphosphate</name>
        <dbReference type="ChEBI" id="CHEBI:58937"/>
    </cofactor>
</comment>
<evidence type="ECO:0000256" key="3">
    <source>
        <dbReference type="ARBA" id="ARBA00022723"/>
    </source>
</evidence>
<dbReference type="Pfam" id="PF02775">
    <property type="entry name" value="TPP_enzyme_C"/>
    <property type="match status" value="1"/>
</dbReference>
<dbReference type="PROSITE" id="PS00187">
    <property type="entry name" value="TPP_ENZYMES"/>
    <property type="match status" value="1"/>
</dbReference>
<comment type="catalytic activity">
    <reaction evidence="7">
        <text>a 2-hydroxy-3-methyl fatty acyl-CoA = a 2-methyl-branched fatty aldehyde + formyl-CoA</text>
        <dbReference type="Rhea" id="RHEA:25375"/>
        <dbReference type="ChEBI" id="CHEBI:49188"/>
        <dbReference type="ChEBI" id="CHEBI:57376"/>
        <dbReference type="ChEBI" id="CHEBI:58783"/>
        <dbReference type="EC" id="4.1.2.63"/>
    </reaction>
    <physiologicalReaction direction="left-to-right" evidence="7">
        <dbReference type="Rhea" id="RHEA:25376"/>
    </physiologicalReaction>
</comment>
<comment type="caution">
    <text evidence="12">The sequence shown here is derived from an EMBL/GenBank/DDBJ whole genome shotgun (WGS) entry which is preliminary data.</text>
</comment>
<comment type="catalytic activity">
    <reaction evidence="8">
        <text>an (R)-2-hydroxy-long-chain-fatty acyl-CoA = a long-chain fatty aldehyde + formyl-CoA</text>
        <dbReference type="Rhea" id="RHEA:67444"/>
        <dbReference type="ChEBI" id="CHEBI:17176"/>
        <dbReference type="ChEBI" id="CHEBI:57376"/>
        <dbReference type="ChEBI" id="CHEBI:170012"/>
        <dbReference type="EC" id="4.1.2.63"/>
    </reaction>
    <physiologicalReaction direction="left-to-right" evidence="8">
        <dbReference type="Rhea" id="RHEA:67445"/>
    </physiologicalReaction>
</comment>
<feature type="domain" description="Thiamine pyrophosphate enzyme TPP-binding" evidence="11">
    <location>
        <begin position="196"/>
        <end position="338"/>
    </location>
</feature>
<dbReference type="InterPro" id="IPR000399">
    <property type="entry name" value="TPP-bd_CS"/>
</dbReference>
<dbReference type="InterPro" id="IPR011766">
    <property type="entry name" value="TPP_enzyme_TPP-bd"/>
</dbReference>